<sequence length="83" mass="9577">MKSFWTYTGLRILLFVATFAVVAGVWAGVNHGDVNWFWALIVSFLASFLMAYPLLMRQREEFAARLQVRGDRMVENMRSGEDD</sequence>
<feature type="transmembrane region" description="Helical" evidence="1">
    <location>
        <begin position="12"/>
        <end position="29"/>
    </location>
</feature>
<dbReference type="EMBL" id="AP019307">
    <property type="protein sequence ID" value="BBH17839.1"/>
    <property type="molecule type" value="Genomic_DNA"/>
</dbReference>
<organism evidence="2 3">
    <name type="scientific">Nocardioides baekrokdamisoli</name>
    <dbReference type="NCBI Taxonomy" id="1804624"/>
    <lineage>
        <taxon>Bacteria</taxon>
        <taxon>Bacillati</taxon>
        <taxon>Actinomycetota</taxon>
        <taxon>Actinomycetes</taxon>
        <taxon>Propionibacteriales</taxon>
        <taxon>Nocardioidaceae</taxon>
        <taxon>Nocardioides</taxon>
    </lineage>
</organism>
<name>A0A3G9J492_9ACTN</name>
<keyword evidence="1" id="KW-1133">Transmembrane helix</keyword>
<keyword evidence="3" id="KW-1185">Reference proteome</keyword>
<evidence type="ECO:0000313" key="2">
    <source>
        <dbReference type="EMBL" id="BBH17839.1"/>
    </source>
</evidence>
<dbReference type="InterPro" id="IPR025323">
    <property type="entry name" value="DUF4229"/>
</dbReference>
<protein>
    <recommendedName>
        <fullName evidence="4">DUF4229 domain-containing protein</fullName>
    </recommendedName>
</protein>
<accession>A0A3G9J492</accession>
<evidence type="ECO:0000313" key="3">
    <source>
        <dbReference type="Proteomes" id="UP000271573"/>
    </source>
</evidence>
<gene>
    <name evidence="2" type="ORF">Back2_21260</name>
</gene>
<dbReference type="OrthoDB" id="3830292at2"/>
<evidence type="ECO:0000256" key="1">
    <source>
        <dbReference type="SAM" id="Phobius"/>
    </source>
</evidence>
<keyword evidence="1" id="KW-0812">Transmembrane</keyword>
<dbReference type="AlphaFoldDB" id="A0A3G9J492"/>
<feature type="transmembrane region" description="Helical" evidence="1">
    <location>
        <begin position="35"/>
        <end position="55"/>
    </location>
</feature>
<reference evidence="2 3" key="1">
    <citation type="submission" date="2018-11" db="EMBL/GenBank/DDBJ databases">
        <title>Complete genome sequence of Nocardioides baekrokdamisoli strain KCTC 39748.</title>
        <authorList>
            <person name="Kang S.W."/>
            <person name="Lee K.C."/>
            <person name="Kim K.K."/>
            <person name="Kim J.S."/>
            <person name="Kim D.S."/>
            <person name="Ko S.H."/>
            <person name="Yang S.H."/>
            <person name="Shin Y.K."/>
            <person name="Lee J.S."/>
        </authorList>
    </citation>
    <scope>NUCLEOTIDE SEQUENCE [LARGE SCALE GENOMIC DNA]</scope>
    <source>
        <strain evidence="2 3">KCTC 39748</strain>
    </source>
</reference>
<evidence type="ECO:0008006" key="4">
    <source>
        <dbReference type="Google" id="ProtNLM"/>
    </source>
</evidence>
<dbReference type="KEGG" id="nbe:Back2_21260"/>
<dbReference type="Proteomes" id="UP000271573">
    <property type="component" value="Chromosome"/>
</dbReference>
<dbReference type="Pfam" id="PF14012">
    <property type="entry name" value="DUF4229"/>
    <property type="match status" value="1"/>
</dbReference>
<dbReference type="RefSeq" id="WP_125569230.1">
    <property type="nucleotide sequence ID" value="NZ_AP019307.1"/>
</dbReference>
<keyword evidence="1" id="KW-0472">Membrane</keyword>
<proteinExistence type="predicted"/>